<sequence length="263" mass="31136">MNLRELSRLSVLAIFFCFNAALATHNSDCDEMEDCRNHIWYSSSGIHFYRNLKSYPKGDWTWPNLVIDVCRRRKITFHCATRPYFCKDEKLRLELLVAKRMLNFICKDRGLQYLWRIYKEEKQCIGNATITAILRSDKQKCDAAGYDLAAANPRWNPCNLLKNSWKCEMASAEKHCSHLSEWLTYQFWKHIVKNGFERCTLVLNRDRVPFPKRHHQFFPGKDNSLPDTITKWEEYIERLKHLAGKNPVFDHANKRVNYATNHA</sequence>
<dbReference type="Proteomes" id="UP000735302">
    <property type="component" value="Unassembled WGS sequence"/>
</dbReference>
<comment type="caution">
    <text evidence="2">The sequence shown here is derived from an EMBL/GenBank/DDBJ whole genome shotgun (WGS) entry which is preliminary data.</text>
</comment>
<name>A0AAV3ZH65_9GAST</name>
<proteinExistence type="predicted"/>
<dbReference type="AlphaFoldDB" id="A0AAV3ZH65"/>
<feature type="signal peptide" evidence="1">
    <location>
        <begin position="1"/>
        <end position="23"/>
    </location>
</feature>
<evidence type="ECO:0000313" key="3">
    <source>
        <dbReference type="Proteomes" id="UP000735302"/>
    </source>
</evidence>
<dbReference type="EMBL" id="BLXT01002468">
    <property type="protein sequence ID" value="GFN94666.1"/>
    <property type="molecule type" value="Genomic_DNA"/>
</dbReference>
<evidence type="ECO:0000256" key="1">
    <source>
        <dbReference type="SAM" id="SignalP"/>
    </source>
</evidence>
<organism evidence="2 3">
    <name type="scientific">Plakobranchus ocellatus</name>
    <dbReference type="NCBI Taxonomy" id="259542"/>
    <lineage>
        <taxon>Eukaryota</taxon>
        <taxon>Metazoa</taxon>
        <taxon>Spiralia</taxon>
        <taxon>Lophotrochozoa</taxon>
        <taxon>Mollusca</taxon>
        <taxon>Gastropoda</taxon>
        <taxon>Heterobranchia</taxon>
        <taxon>Euthyneura</taxon>
        <taxon>Panpulmonata</taxon>
        <taxon>Sacoglossa</taxon>
        <taxon>Placobranchoidea</taxon>
        <taxon>Plakobranchidae</taxon>
        <taxon>Plakobranchus</taxon>
    </lineage>
</organism>
<reference evidence="2 3" key="1">
    <citation type="journal article" date="2021" name="Elife">
        <title>Chloroplast acquisition without the gene transfer in kleptoplastic sea slugs, Plakobranchus ocellatus.</title>
        <authorList>
            <person name="Maeda T."/>
            <person name="Takahashi S."/>
            <person name="Yoshida T."/>
            <person name="Shimamura S."/>
            <person name="Takaki Y."/>
            <person name="Nagai Y."/>
            <person name="Toyoda A."/>
            <person name="Suzuki Y."/>
            <person name="Arimoto A."/>
            <person name="Ishii H."/>
            <person name="Satoh N."/>
            <person name="Nishiyama T."/>
            <person name="Hasebe M."/>
            <person name="Maruyama T."/>
            <person name="Minagawa J."/>
            <person name="Obokata J."/>
            <person name="Shigenobu S."/>
        </authorList>
    </citation>
    <scope>NUCLEOTIDE SEQUENCE [LARGE SCALE GENOMIC DNA]</scope>
</reference>
<keyword evidence="1" id="KW-0732">Signal</keyword>
<feature type="chain" id="PRO_5043808577" evidence="1">
    <location>
        <begin position="24"/>
        <end position="263"/>
    </location>
</feature>
<gene>
    <name evidence="2" type="ORF">PoB_002117200</name>
</gene>
<accession>A0AAV3ZH65</accession>
<protein>
    <submittedName>
        <fullName evidence="2">Uncharacterized protein</fullName>
    </submittedName>
</protein>
<keyword evidence="3" id="KW-1185">Reference proteome</keyword>
<evidence type="ECO:0000313" key="2">
    <source>
        <dbReference type="EMBL" id="GFN94666.1"/>
    </source>
</evidence>